<protein>
    <submittedName>
        <fullName evidence="2">Uncharacterized protein</fullName>
    </submittedName>
</protein>
<feature type="transmembrane region" description="Helical" evidence="1">
    <location>
        <begin position="79"/>
        <end position="99"/>
    </location>
</feature>
<evidence type="ECO:0000256" key="1">
    <source>
        <dbReference type="SAM" id="Phobius"/>
    </source>
</evidence>
<keyword evidence="1" id="KW-1133">Transmembrane helix</keyword>
<sequence>MSDRMKDIIRRTLVMLPDIPVMALGVAMYTFANLGGDPFTSFQQGISLRTGIPMGYSSMACNIGILIIFLFINRKMIHVGSIVFSFGLGPFINLWLALFEKIFPNGLEGNPVVRYLFPIIGTLVIIVTLAYYLPIDLGIQALDMIAITIGEKLLHKTYGWGLYITYGVMFVIAILMGAPWGFGTLVATFCVGKGVDIVRPRIAPTIQKWCGIKPAASTAENS</sequence>
<feature type="transmembrane region" description="Helical" evidence="1">
    <location>
        <begin position="160"/>
        <end position="182"/>
    </location>
</feature>
<organism evidence="2">
    <name type="scientific">uncultured Anaerotruncus sp</name>
    <dbReference type="NCBI Taxonomy" id="905011"/>
    <lineage>
        <taxon>Bacteria</taxon>
        <taxon>Bacillati</taxon>
        <taxon>Bacillota</taxon>
        <taxon>Clostridia</taxon>
        <taxon>Eubacteriales</taxon>
        <taxon>Oscillospiraceae</taxon>
        <taxon>Anaerotruncus</taxon>
        <taxon>environmental samples</taxon>
    </lineage>
</organism>
<keyword evidence="1" id="KW-0472">Membrane</keyword>
<keyword evidence="1" id="KW-0812">Transmembrane</keyword>
<dbReference type="PANTHER" id="PTHR40078:SF1">
    <property type="entry name" value="INTEGRAL MEMBRANE PROTEIN"/>
    <property type="match status" value="1"/>
</dbReference>
<dbReference type="EMBL" id="FMHG01000001">
    <property type="protein sequence ID" value="SCJ40173.1"/>
    <property type="molecule type" value="Genomic_DNA"/>
</dbReference>
<dbReference type="InterPro" id="IPR038750">
    <property type="entry name" value="YczE/YyaS-like"/>
</dbReference>
<feature type="transmembrane region" description="Helical" evidence="1">
    <location>
        <begin position="52"/>
        <end position="72"/>
    </location>
</feature>
<feature type="transmembrane region" description="Helical" evidence="1">
    <location>
        <begin position="119"/>
        <end position="139"/>
    </location>
</feature>
<proteinExistence type="predicted"/>
<name>A0A1C6G4J1_9FIRM</name>
<dbReference type="AlphaFoldDB" id="A0A1C6G4J1"/>
<evidence type="ECO:0000313" key="2">
    <source>
        <dbReference type="EMBL" id="SCJ40173.1"/>
    </source>
</evidence>
<feature type="transmembrane region" description="Helical" evidence="1">
    <location>
        <begin position="12"/>
        <end position="32"/>
    </location>
</feature>
<gene>
    <name evidence="2" type="ORF">SAMEA3545359_00226</name>
</gene>
<reference evidence="2" key="1">
    <citation type="submission" date="2015-09" db="EMBL/GenBank/DDBJ databases">
        <authorList>
            <consortium name="Pathogen Informatics"/>
        </authorList>
    </citation>
    <scope>NUCLEOTIDE SEQUENCE</scope>
    <source>
        <strain evidence="2">2789STDY5834896</strain>
    </source>
</reference>
<dbReference type="Pfam" id="PF19700">
    <property type="entry name" value="DUF6198"/>
    <property type="match status" value="1"/>
</dbReference>
<accession>A0A1C6G4J1</accession>
<dbReference type="PANTHER" id="PTHR40078">
    <property type="entry name" value="INTEGRAL MEMBRANE PROTEIN-RELATED"/>
    <property type="match status" value="1"/>
</dbReference>